<dbReference type="PANTHER" id="PTHR22639">
    <property type="entry name" value="GAG-RELATED PROTEIN"/>
    <property type="match status" value="1"/>
</dbReference>
<proteinExistence type="predicted"/>
<reference evidence="2" key="1">
    <citation type="submission" date="2023-05" db="EMBL/GenBank/DDBJ databases">
        <authorList>
            <person name="Stuckert A."/>
        </authorList>
    </citation>
    <scope>NUCLEOTIDE SEQUENCE</scope>
</reference>
<dbReference type="Proteomes" id="UP001162483">
    <property type="component" value="Unassembled WGS sequence"/>
</dbReference>
<dbReference type="InterPro" id="IPR042509">
    <property type="entry name" value="ZCCHC3"/>
</dbReference>
<evidence type="ECO:0000259" key="1">
    <source>
        <dbReference type="Pfam" id="PF23057"/>
    </source>
</evidence>
<evidence type="ECO:0000313" key="3">
    <source>
        <dbReference type="Proteomes" id="UP001162483"/>
    </source>
</evidence>
<evidence type="ECO:0000313" key="2">
    <source>
        <dbReference type="EMBL" id="CAI9567913.1"/>
    </source>
</evidence>
<dbReference type="Pfam" id="PF23057">
    <property type="entry name" value="RBD_ZCCHC3_1st"/>
    <property type="match status" value="1"/>
</dbReference>
<protein>
    <recommendedName>
        <fullName evidence="1">Zinc finger CCHC domain-containing protein</fullName>
    </recommendedName>
</protein>
<keyword evidence="3" id="KW-1185">Reference proteome</keyword>
<feature type="domain" description="Zinc finger CCHC" evidence="1">
    <location>
        <begin position="1"/>
        <end position="49"/>
    </location>
</feature>
<dbReference type="PANTHER" id="PTHR22639:SF4">
    <property type="entry name" value="ZINC FINGER CCHC DOMAIN-CONTAINING PROTEIN 3"/>
    <property type="match status" value="1"/>
</dbReference>
<name>A0ABN9D6I3_9NEOB</name>
<accession>A0ABN9D6I3</accession>
<comment type="caution">
    <text evidence="2">The sequence shown here is derived from an EMBL/GenBank/DDBJ whole genome shotgun (WGS) entry which is preliminary data.</text>
</comment>
<dbReference type="EMBL" id="CATNWA010014134">
    <property type="protein sequence ID" value="CAI9567913.1"/>
    <property type="molecule type" value="Genomic_DNA"/>
</dbReference>
<feature type="non-terminal residue" evidence="2">
    <location>
        <position position="87"/>
    </location>
</feature>
<organism evidence="2 3">
    <name type="scientific">Staurois parvus</name>
    <dbReference type="NCBI Taxonomy" id="386267"/>
    <lineage>
        <taxon>Eukaryota</taxon>
        <taxon>Metazoa</taxon>
        <taxon>Chordata</taxon>
        <taxon>Craniata</taxon>
        <taxon>Vertebrata</taxon>
        <taxon>Euteleostomi</taxon>
        <taxon>Amphibia</taxon>
        <taxon>Batrachia</taxon>
        <taxon>Anura</taxon>
        <taxon>Neobatrachia</taxon>
        <taxon>Ranoidea</taxon>
        <taxon>Ranidae</taxon>
        <taxon>Staurois</taxon>
    </lineage>
</organism>
<sequence>MGFVPADILAVINLPDRQGYDVSFKLMFDLDRFRANFSKFQDKEGWKNFIFILISKPDTANVSIISGMSLCPPPPPQDIVVWLRRHC</sequence>
<gene>
    <name evidence="2" type="ORF">SPARVUS_LOCUS6616477</name>
</gene>
<dbReference type="InterPro" id="IPR057810">
    <property type="entry name" value="RBD_ZCCHC3_1st"/>
</dbReference>